<name>A0ABY3ZEP4_STRRM</name>
<reference evidence="5 6" key="1">
    <citation type="submission" date="2022-03" db="EMBL/GenBank/DDBJ databases">
        <title>Complete genome of Streptomyces rimosus ssp. rimosus R7 (=ATCC 10970).</title>
        <authorList>
            <person name="Beganovic S."/>
            <person name="Ruckert C."/>
            <person name="Busche T."/>
            <person name="Kalinowski J."/>
            <person name="Wittmann C."/>
        </authorList>
    </citation>
    <scope>NUCLEOTIDE SEQUENCE [LARGE SCALE GENOMIC DNA]</scope>
    <source>
        <strain evidence="5 6">R7</strain>
    </source>
</reference>
<organism evidence="5 6">
    <name type="scientific">Streptomyces rimosus subsp. rimosus</name>
    <dbReference type="NCBI Taxonomy" id="132474"/>
    <lineage>
        <taxon>Bacteria</taxon>
        <taxon>Bacillati</taxon>
        <taxon>Actinomycetota</taxon>
        <taxon>Actinomycetes</taxon>
        <taxon>Kitasatosporales</taxon>
        <taxon>Streptomycetaceae</taxon>
        <taxon>Streptomyces</taxon>
    </lineage>
</organism>
<dbReference type="EMBL" id="CP094298">
    <property type="protein sequence ID" value="UNZ08273.1"/>
    <property type="molecule type" value="Genomic_DNA"/>
</dbReference>
<evidence type="ECO:0000259" key="3">
    <source>
        <dbReference type="Pfam" id="PF00501"/>
    </source>
</evidence>
<dbReference type="InterPro" id="IPR042099">
    <property type="entry name" value="ANL_N_sf"/>
</dbReference>
<comment type="similarity">
    <text evidence="1">Belongs to the ATP-dependent AMP-binding enzyme family.</text>
</comment>
<evidence type="ECO:0000259" key="4">
    <source>
        <dbReference type="Pfam" id="PF13193"/>
    </source>
</evidence>
<dbReference type="Pfam" id="PF13193">
    <property type="entry name" value="AMP-binding_C"/>
    <property type="match status" value="1"/>
</dbReference>
<evidence type="ECO:0000313" key="6">
    <source>
        <dbReference type="Proteomes" id="UP000829494"/>
    </source>
</evidence>
<dbReference type="SUPFAM" id="SSF56801">
    <property type="entry name" value="Acetyl-CoA synthetase-like"/>
    <property type="match status" value="1"/>
</dbReference>
<evidence type="ECO:0000313" key="5">
    <source>
        <dbReference type="EMBL" id="UNZ08273.1"/>
    </source>
</evidence>
<evidence type="ECO:0000256" key="2">
    <source>
        <dbReference type="ARBA" id="ARBA00022598"/>
    </source>
</evidence>
<gene>
    <name evidence="5" type="primary">dhbE2</name>
    <name evidence="5" type="ORF">SRIMR7_39590</name>
</gene>
<feature type="domain" description="AMP-dependent synthetase/ligase" evidence="3">
    <location>
        <begin position="47"/>
        <end position="420"/>
    </location>
</feature>
<evidence type="ECO:0000256" key="1">
    <source>
        <dbReference type="ARBA" id="ARBA00006432"/>
    </source>
</evidence>
<feature type="domain" description="AMP-binding enzyme C-terminal" evidence="4">
    <location>
        <begin position="471"/>
        <end position="552"/>
    </location>
</feature>
<dbReference type="EC" id="6.3.2.-" evidence="5"/>
<dbReference type="Gene3D" id="3.30.300.30">
    <property type="match status" value="1"/>
</dbReference>
<dbReference type="GO" id="GO:0016874">
    <property type="term" value="F:ligase activity"/>
    <property type="evidence" value="ECO:0007669"/>
    <property type="project" value="UniProtKB-KW"/>
</dbReference>
<dbReference type="Pfam" id="PF00501">
    <property type="entry name" value="AMP-binding"/>
    <property type="match status" value="1"/>
</dbReference>
<dbReference type="InterPro" id="IPR025110">
    <property type="entry name" value="AMP-bd_C"/>
</dbReference>
<dbReference type="InterPro" id="IPR000873">
    <property type="entry name" value="AMP-dep_synth/lig_dom"/>
</dbReference>
<dbReference type="RefSeq" id="WP_003980467.1">
    <property type="nucleotide sequence ID" value="NZ_CP043497.1"/>
</dbReference>
<proteinExistence type="inferred from homology"/>
<dbReference type="Gene3D" id="3.40.50.12780">
    <property type="entry name" value="N-terminal domain of ligase-like"/>
    <property type="match status" value="1"/>
</dbReference>
<protein>
    <submittedName>
        <fullName evidence="5">2,3-dihydroxybenzoate-AMP ligase</fullName>
        <ecNumber evidence="5">6.3.2.-</ecNumber>
    </submittedName>
</protein>
<dbReference type="Proteomes" id="UP000829494">
    <property type="component" value="Chromosome"/>
</dbReference>
<accession>A0ABY3ZEP4</accession>
<sequence length="570" mass="59934">MTVTGPTASAARAPLDPMVPAIDPERATRYRAAGVWTDELVGARIAERFRTDPDRCAVVDGERRTTYGQLGHAVRAAAGRLRGLGIGPGDRVGVQLSNSTEYVVLVLALLEIGAPPVLILPAFRAHELDHIVSVTRPVALAVERGTRRSDALATARDLSARHPDLRHLLVRGAGDADGTLVDLTELCRPEPGASGPVPPPAEAPGAAPHDAAVFLLSSGTTGLPKAIARTHEGYGYMIRTATVLAGVTERTVNLVVMPAEHGFVMNCPGLLGTLSAGGTAVLTTPASARHALELIERERVTHSTLVPTLALQWIAAARERTYDLSSLEVIQVGGARPSADLAAGLREVLGATVQQCYGMSEGLLCYTRLDDPVATADGTQGAPASPLDELRVVDADGAEVAAGEMGELLTRGPYTVAGYYRNADATASSFTADGFYRTGDLVRLDARGNVLVEGRVRDVINRGGEKISAEELEQIARQHPGIADVAGVAMPHPLYGEAVCLYAVPAAGAAEAGEELDLRAVRRFLEDRGLARYKFPERLETVSALPLTGIGKIDKAALRKDIAARTAAGT</sequence>
<dbReference type="PANTHER" id="PTHR43201:SF5">
    <property type="entry name" value="MEDIUM-CHAIN ACYL-COA LIGASE ACSF2, MITOCHONDRIAL"/>
    <property type="match status" value="1"/>
</dbReference>
<dbReference type="GeneID" id="66852574"/>
<dbReference type="PROSITE" id="PS00455">
    <property type="entry name" value="AMP_BINDING"/>
    <property type="match status" value="1"/>
</dbReference>
<dbReference type="InterPro" id="IPR020845">
    <property type="entry name" value="AMP-binding_CS"/>
</dbReference>
<keyword evidence="2 5" id="KW-0436">Ligase</keyword>
<keyword evidence="6" id="KW-1185">Reference proteome</keyword>
<dbReference type="InterPro" id="IPR045851">
    <property type="entry name" value="AMP-bd_C_sf"/>
</dbReference>
<dbReference type="PANTHER" id="PTHR43201">
    <property type="entry name" value="ACYL-COA SYNTHETASE"/>
    <property type="match status" value="1"/>
</dbReference>